<feature type="signal peptide" evidence="1">
    <location>
        <begin position="1"/>
        <end position="30"/>
    </location>
</feature>
<organism evidence="2 3">
    <name type="scientific">Kutzneria viridogrisea</name>
    <dbReference type="NCBI Taxonomy" id="47990"/>
    <lineage>
        <taxon>Bacteria</taxon>
        <taxon>Bacillati</taxon>
        <taxon>Actinomycetota</taxon>
        <taxon>Actinomycetes</taxon>
        <taxon>Pseudonocardiales</taxon>
        <taxon>Pseudonocardiaceae</taxon>
        <taxon>Kutzneria</taxon>
    </lineage>
</organism>
<accession>A0ABR6BCN5</accession>
<protein>
    <submittedName>
        <fullName evidence="2">Uncharacterized protein</fullName>
    </submittedName>
</protein>
<reference evidence="2 3" key="1">
    <citation type="submission" date="2020-08" db="EMBL/GenBank/DDBJ databases">
        <title>Genomic Encyclopedia of Archaeal and Bacterial Type Strains, Phase II (KMG-II): from individual species to whole genera.</title>
        <authorList>
            <person name="Goeker M."/>
        </authorList>
    </citation>
    <scope>NUCLEOTIDE SEQUENCE [LARGE SCALE GENOMIC DNA]</scope>
    <source>
        <strain evidence="2 3">DSM 43850</strain>
    </source>
</reference>
<proteinExistence type="predicted"/>
<sequence>MPRPLSRPVLTALLLALVATVLGGPATAQADTPPAVFSANQAVVPNGGTVTITETWTNTRSSTVTFLWLGIHPAAPHHTTWTLVSCSNCGRWGDNDATAGGSSSIPPGGTVTIAATYRTGDTGQGVDAFDGYSYSESADGNLSTLVPAAVSVTVAAS</sequence>
<dbReference type="RefSeq" id="WP_182836866.1">
    <property type="nucleotide sequence ID" value="NZ_BAAABQ010000001.1"/>
</dbReference>
<evidence type="ECO:0000313" key="2">
    <source>
        <dbReference type="EMBL" id="MBA8924638.1"/>
    </source>
</evidence>
<gene>
    <name evidence="2" type="ORF">BC739_001835</name>
</gene>
<keyword evidence="1" id="KW-0732">Signal</keyword>
<evidence type="ECO:0000313" key="3">
    <source>
        <dbReference type="Proteomes" id="UP000517916"/>
    </source>
</evidence>
<keyword evidence="3" id="KW-1185">Reference proteome</keyword>
<name>A0ABR6BCN5_9PSEU</name>
<dbReference type="Proteomes" id="UP000517916">
    <property type="component" value="Unassembled WGS sequence"/>
</dbReference>
<feature type="chain" id="PRO_5046894208" evidence="1">
    <location>
        <begin position="31"/>
        <end position="157"/>
    </location>
</feature>
<comment type="caution">
    <text evidence="2">The sequence shown here is derived from an EMBL/GenBank/DDBJ whole genome shotgun (WGS) entry which is preliminary data.</text>
</comment>
<evidence type="ECO:0000256" key="1">
    <source>
        <dbReference type="SAM" id="SignalP"/>
    </source>
</evidence>
<dbReference type="EMBL" id="JACJID010000001">
    <property type="protein sequence ID" value="MBA8924638.1"/>
    <property type="molecule type" value="Genomic_DNA"/>
</dbReference>